<protein>
    <submittedName>
        <fullName evidence="2">Uncharacterized protein</fullName>
    </submittedName>
</protein>
<proteinExistence type="predicted"/>
<feature type="region of interest" description="Disordered" evidence="1">
    <location>
        <begin position="70"/>
        <end position="103"/>
    </location>
</feature>
<feature type="region of interest" description="Disordered" evidence="1">
    <location>
        <begin position="1"/>
        <end position="55"/>
    </location>
</feature>
<keyword evidence="3" id="KW-1185">Reference proteome</keyword>
<name>A0A4C1VJ20_EUMVA</name>
<accession>A0A4C1VJ20</accession>
<organism evidence="2 3">
    <name type="scientific">Eumeta variegata</name>
    <name type="common">Bagworm moth</name>
    <name type="synonym">Eumeta japonica</name>
    <dbReference type="NCBI Taxonomy" id="151549"/>
    <lineage>
        <taxon>Eukaryota</taxon>
        <taxon>Metazoa</taxon>
        <taxon>Ecdysozoa</taxon>
        <taxon>Arthropoda</taxon>
        <taxon>Hexapoda</taxon>
        <taxon>Insecta</taxon>
        <taxon>Pterygota</taxon>
        <taxon>Neoptera</taxon>
        <taxon>Endopterygota</taxon>
        <taxon>Lepidoptera</taxon>
        <taxon>Glossata</taxon>
        <taxon>Ditrysia</taxon>
        <taxon>Tineoidea</taxon>
        <taxon>Psychidae</taxon>
        <taxon>Oiketicinae</taxon>
        <taxon>Eumeta</taxon>
    </lineage>
</organism>
<evidence type="ECO:0000256" key="1">
    <source>
        <dbReference type="SAM" id="MobiDB-lite"/>
    </source>
</evidence>
<dbReference type="EMBL" id="BGZK01000357">
    <property type="protein sequence ID" value="GBP38976.1"/>
    <property type="molecule type" value="Genomic_DNA"/>
</dbReference>
<dbReference type="Proteomes" id="UP000299102">
    <property type="component" value="Unassembled WGS sequence"/>
</dbReference>
<reference evidence="2 3" key="1">
    <citation type="journal article" date="2019" name="Commun. Biol.">
        <title>The bagworm genome reveals a unique fibroin gene that provides high tensile strength.</title>
        <authorList>
            <person name="Kono N."/>
            <person name="Nakamura H."/>
            <person name="Ohtoshi R."/>
            <person name="Tomita M."/>
            <person name="Numata K."/>
            <person name="Arakawa K."/>
        </authorList>
    </citation>
    <scope>NUCLEOTIDE SEQUENCE [LARGE SCALE GENOMIC DNA]</scope>
</reference>
<comment type="caution">
    <text evidence="2">The sequence shown here is derived from an EMBL/GenBank/DDBJ whole genome shotgun (WGS) entry which is preliminary data.</text>
</comment>
<feature type="compositionally biased region" description="Basic residues" evidence="1">
    <location>
        <begin position="17"/>
        <end position="31"/>
    </location>
</feature>
<evidence type="ECO:0000313" key="3">
    <source>
        <dbReference type="Proteomes" id="UP000299102"/>
    </source>
</evidence>
<gene>
    <name evidence="2" type="ORF">EVAR_95595_1</name>
</gene>
<evidence type="ECO:0000313" key="2">
    <source>
        <dbReference type="EMBL" id="GBP38976.1"/>
    </source>
</evidence>
<dbReference type="AlphaFoldDB" id="A0A4C1VJ20"/>
<sequence length="103" mass="11366">MNSGQKQIVGDPDKYRSLKTLKKKEKKKLRAKNAALRRASAYPAPSKSLRARALQSKVPKSVNLQWFNSRGAHHAPVSPKETCIETSRNSLCLGDPSGPPVEE</sequence>